<keyword evidence="2" id="KW-1003">Cell membrane</keyword>
<dbReference type="CDD" id="cd07731">
    <property type="entry name" value="ComA-like_MBL-fold"/>
    <property type="match status" value="1"/>
</dbReference>
<accession>A0A222GAG6</accession>
<proteinExistence type="predicted"/>
<feature type="transmembrane region" description="Helical" evidence="6">
    <location>
        <begin position="344"/>
        <end position="362"/>
    </location>
</feature>
<dbReference type="GO" id="GO:0005886">
    <property type="term" value="C:plasma membrane"/>
    <property type="evidence" value="ECO:0007669"/>
    <property type="project" value="UniProtKB-SubCell"/>
</dbReference>
<dbReference type="InterPro" id="IPR052159">
    <property type="entry name" value="Competence_DNA_uptake"/>
</dbReference>
<evidence type="ECO:0000256" key="4">
    <source>
        <dbReference type="ARBA" id="ARBA00022989"/>
    </source>
</evidence>
<dbReference type="InterPro" id="IPR004797">
    <property type="entry name" value="Competence_ComEC/Rec2"/>
</dbReference>
<protein>
    <submittedName>
        <fullName evidence="8">DNA internalization-related competence protein ComEC/Rec2</fullName>
    </submittedName>
</protein>
<dbReference type="SUPFAM" id="SSF56281">
    <property type="entry name" value="Metallo-hydrolase/oxidoreductase"/>
    <property type="match status" value="1"/>
</dbReference>
<dbReference type="InterPro" id="IPR025405">
    <property type="entry name" value="DUF4131"/>
</dbReference>
<keyword evidence="3 6" id="KW-0812">Transmembrane</keyword>
<evidence type="ECO:0000256" key="3">
    <source>
        <dbReference type="ARBA" id="ARBA00022692"/>
    </source>
</evidence>
<organism evidence="8 9">
    <name type="scientific">Cognaticolwellia beringensis</name>
    <dbReference type="NCBI Taxonomy" id="1967665"/>
    <lineage>
        <taxon>Bacteria</taxon>
        <taxon>Pseudomonadati</taxon>
        <taxon>Pseudomonadota</taxon>
        <taxon>Gammaproteobacteria</taxon>
        <taxon>Alteromonadales</taxon>
        <taxon>Colwelliaceae</taxon>
        <taxon>Cognaticolwellia</taxon>
    </lineage>
</organism>
<keyword evidence="9" id="KW-1185">Reference proteome</keyword>
<keyword evidence="5 6" id="KW-0472">Membrane</keyword>
<dbReference type="Proteomes" id="UP000202259">
    <property type="component" value="Chromosome"/>
</dbReference>
<dbReference type="InterPro" id="IPR004477">
    <property type="entry name" value="ComEC_N"/>
</dbReference>
<feature type="domain" description="Metallo-beta-lactamase" evidence="7">
    <location>
        <begin position="581"/>
        <end position="766"/>
    </location>
</feature>
<dbReference type="Pfam" id="PF03772">
    <property type="entry name" value="Competence"/>
    <property type="match status" value="1"/>
</dbReference>
<dbReference type="SMART" id="SM00849">
    <property type="entry name" value="Lactamase_B"/>
    <property type="match status" value="1"/>
</dbReference>
<dbReference type="InterPro" id="IPR036866">
    <property type="entry name" value="RibonucZ/Hydroxyglut_hydro"/>
</dbReference>
<dbReference type="Gene3D" id="3.60.15.10">
    <property type="entry name" value="Ribonuclease Z/Hydroxyacylglutathione hydrolase-like"/>
    <property type="match status" value="1"/>
</dbReference>
<evidence type="ECO:0000256" key="5">
    <source>
        <dbReference type="ARBA" id="ARBA00023136"/>
    </source>
</evidence>
<feature type="transmembrane region" description="Helical" evidence="6">
    <location>
        <begin position="424"/>
        <end position="448"/>
    </location>
</feature>
<feature type="transmembrane region" description="Helical" evidence="6">
    <location>
        <begin position="318"/>
        <end position="337"/>
    </location>
</feature>
<feature type="transmembrane region" description="Helical" evidence="6">
    <location>
        <begin position="454"/>
        <end position="480"/>
    </location>
</feature>
<feature type="transmembrane region" description="Helical" evidence="6">
    <location>
        <begin position="252"/>
        <end position="275"/>
    </location>
</feature>
<feature type="transmembrane region" description="Helical" evidence="6">
    <location>
        <begin position="368"/>
        <end position="387"/>
    </location>
</feature>
<evidence type="ECO:0000256" key="2">
    <source>
        <dbReference type="ARBA" id="ARBA00022475"/>
    </source>
</evidence>
<evidence type="ECO:0000256" key="1">
    <source>
        <dbReference type="ARBA" id="ARBA00004651"/>
    </source>
</evidence>
<dbReference type="Pfam" id="PF00753">
    <property type="entry name" value="Lactamase_B"/>
    <property type="match status" value="1"/>
</dbReference>
<dbReference type="NCBIfam" id="TIGR00360">
    <property type="entry name" value="ComEC_N-term"/>
    <property type="match status" value="1"/>
</dbReference>
<dbReference type="GO" id="GO:0030420">
    <property type="term" value="P:establishment of competence for transformation"/>
    <property type="evidence" value="ECO:0007669"/>
    <property type="project" value="InterPro"/>
</dbReference>
<evidence type="ECO:0000313" key="9">
    <source>
        <dbReference type="Proteomes" id="UP000202259"/>
    </source>
</evidence>
<dbReference type="InterPro" id="IPR001279">
    <property type="entry name" value="Metallo-B-lactamas"/>
</dbReference>
<gene>
    <name evidence="8" type="ORF">B5D82_14550</name>
</gene>
<keyword evidence="4 6" id="KW-1133">Transmembrane helix</keyword>
<dbReference type="PANTHER" id="PTHR30619:SF1">
    <property type="entry name" value="RECOMBINATION PROTEIN 2"/>
    <property type="match status" value="1"/>
</dbReference>
<dbReference type="NCBIfam" id="TIGR00361">
    <property type="entry name" value="ComEC_Rec2"/>
    <property type="match status" value="1"/>
</dbReference>
<feature type="transmembrane region" description="Helical" evidence="6">
    <location>
        <begin position="487"/>
        <end position="507"/>
    </location>
</feature>
<reference evidence="8 9" key="1">
    <citation type="submission" date="2017-08" db="EMBL/GenBank/DDBJ databases">
        <title>Complete genome of Colwellia sp. NB097-1, a psychrophile bacterium ioslated from Bering Sea.</title>
        <authorList>
            <person name="Chen X."/>
        </authorList>
    </citation>
    <scope>NUCLEOTIDE SEQUENCE [LARGE SCALE GENOMIC DNA]</scope>
    <source>
        <strain evidence="8 9">NB097-1</strain>
    </source>
</reference>
<evidence type="ECO:0000259" key="7">
    <source>
        <dbReference type="SMART" id="SM00849"/>
    </source>
</evidence>
<dbReference type="EMBL" id="CP020465">
    <property type="protein sequence ID" value="ASP48879.1"/>
    <property type="molecule type" value="Genomic_DNA"/>
</dbReference>
<evidence type="ECO:0000313" key="8">
    <source>
        <dbReference type="EMBL" id="ASP48879.1"/>
    </source>
</evidence>
<sequence length="853" mass="97049">MAKWILITMEWWLLTFFISAILSLFMPIVPEFSLLLTILLISLLLIVINKFRLMAIAVFAMVWILLAGNQYQQSLEKNDIELAQLHKKVQLIQGEVSNIVHTKSGNSRFNFLISHWQGREINEKFTVRLTWKGAVQPLLQGQIWQLAVKLKPAHGLANVGGFNYQVWLRQQQIVATGYVKPDKKSKTLIKTKKRNILLDEQTSWRQTLYQKLTVILDEEPLGALILALGFGERGKLTPDHWQVLSATATQHLIAISGLHIGIVAFASLVFIRMLIRLLPLSLLMTKHWQLKLMQINLSYIAVLCSCFMAWYYAYLAGFSIPTVRALVMLLLFWSLRFLNIRVNLLRWFLLAIVIILLVWPLSLLSASFWLSISALVIIFSTFSRFSMHKSEFEETTKLPSLLIFEKEPDTALKKQWRNLKSRSWLWIKTLVVMQFALTMAMLPIAASLSYQLPLAAFLANIVAVPLMSITVIPLTLLAVIALPFSTWLSHCFADFALVSLSYVWHWLTYLANAKWAMVAISYQQIQVMLFFFAFIALALFFRLSKMKFIATLSLFLISISFDYFSAHQHKEWQLSVLDVGHGLAIVIEKNNHVFIYDTGASYPSGFNMADAALLPYLKHKGYQSIDGVMISHNDNDHAGGLRHLREKIAIDLVIANDINLNPDQHCLSGQRFDWQGLNFEMLSPMQAIGDKNDDSCVLTISDGIHRVLLPGDISIKQERRLLNVAGMDNKLSSDLLIAPHHGSKSSSSRRFLSAVSPRYVVFSAGYLNQWHMPSKEILTRYNAFDITTFNTAEVGMVTFKFSQINTADNLTNNNVGVTVEGVNVEGSKVVEKIKGKIEIINYREDIRPYWFGN</sequence>
<feature type="transmembrane region" description="Helical" evidence="6">
    <location>
        <begin position="548"/>
        <end position="566"/>
    </location>
</feature>
<evidence type="ECO:0000256" key="6">
    <source>
        <dbReference type="SAM" id="Phobius"/>
    </source>
</evidence>
<feature type="transmembrane region" description="Helical" evidence="6">
    <location>
        <begin position="519"/>
        <end position="541"/>
    </location>
</feature>
<comment type="subcellular location">
    <subcellularLocation>
        <location evidence="1">Cell membrane</location>
        <topology evidence="1">Multi-pass membrane protein</topology>
    </subcellularLocation>
</comment>
<dbReference type="PANTHER" id="PTHR30619">
    <property type="entry name" value="DNA INTERNALIZATION/COMPETENCE PROTEIN COMEC/REC2"/>
    <property type="match status" value="1"/>
</dbReference>
<feature type="transmembrane region" description="Helical" evidence="6">
    <location>
        <begin position="53"/>
        <end position="71"/>
    </location>
</feature>
<dbReference type="Pfam" id="PF13567">
    <property type="entry name" value="DUF4131"/>
    <property type="match status" value="1"/>
</dbReference>
<dbReference type="AlphaFoldDB" id="A0A222GAG6"/>
<dbReference type="InterPro" id="IPR035681">
    <property type="entry name" value="ComA-like_MBL"/>
</dbReference>
<dbReference type="KEGG" id="cber:B5D82_14550"/>
<name>A0A222GAG6_9GAMM</name>
<feature type="transmembrane region" description="Helical" evidence="6">
    <location>
        <begin position="7"/>
        <end position="26"/>
    </location>
</feature>